<keyword evidence="7" id="KW-0503">Monooxygenase</keyword>
<accession>A0A938Y673</accession>
<dbReference type="GO" id="GO:0004499">
    <property type="term" value="F:N,N-dimethylaniline monooxygenase activity"/>
    <property type="evidence" value="ECO:0007669"/>
    <property type="project" value="InterPro"/>
</dbReference>
<dbReference type="EMBL" id="JAERTX010000001">
    <property type="protein sequence ID" value="MBM9458625.1"/>
    <property type="molecule type" value="Genomic_DNA"/>
</dbReference>
<dbReference type="GO" id="GO:0050661">
    <property type="term" value="F:NADP binding"/>
    <property type="evidence" value="ECO:0007669"/>
    <property type="project" value="InterPro"/>
</dbReference>
<name>A0A938Y673_9ACTN</name>
<dbReference type="GO" id="GO:0050660">
    <property type="term" value="F:flavin adenine dinucleotide binding"/>
    <property type="evidence" value="ECO:0007669"/>
    <property type="project" value="InterPro"/>
</dbReference>
<evidence type="ECO:0000256" key="6">
    <source>
        <dbReference type="ARBA" id="ARBA00023002"/>
    </source>
</evidence>
<evidence type="ECO:0000256" key="1">
    <source>
        <dbReference type="ARBA" id="ARBA00001974"/>
    </source>
</evidence>
<evidence type="ECO:0000256" key="4">
    <source>
        <dbReference type="ARBA" id="ARBA00022827"/>
    </source>
</evidence>
<reference evidence="8" key="1">
    <citation type="submission" date="2021-01" db="EMBL/GenBank/DDBJ databases">
        <title>Novel species in genus Nocardioides.</title>
        <authorList>
            <person name="Zhang G."/>
        </authorList>
    </citation>
    <scope>NUCLEOTIDE SEQUENCE</scope>
    <source>
        <strain evidence="8">Zg-536</strain>
    </source>
</reference>
<evidence type="ECO:0000256" key="5">
    <source>
        <dbReference type="ARBA" id="ARBA00022857"/>
    </source>
</evidence>
<dbReference type="SUPFAM" id="SSF51905">
    <property type="entry name" value="FAD/NAD(P)-binding domain"/>
    <property type="match status" value="1"/>
</dbReference>
<dbReference type="FunFam" id="3.50.50.60:FF:000228">
    <property type="entry name" value="FAD-containing monooxygenase EthA"/>
    <property type="match status" value="1"/>
</dbReference>
<dbReference type="PANTHER" id="PTHR43872:SF1">
    <property type="entry name" value="MONOOXYGENASE, PUTATIVE (AFU_ORTHOLOGUE AFUA_8G02570)-RELATED"/>
    <property type="match status" value="1"/>
</dbReference>
<dbReference type="Pfam" id="PF00743">
    <property type="entry name" value="FMO-like"/>
    <property type="match status" value="1"/>
</dbReference>
<comment type="caution">
    <text evidence="8">The sequence shown here is derived from an EMBL/GenBank/DDBJ whole genome shotgun (WGS) entry which is preliminary data.</text>
</comment>
<keyword evidence="9" id="KW-1185">Reference proteome</keyword>
<evidence type="ECO:0000313" key="9">
    <source>
        <dbReference type="Proteomes" id="UP000663791"/>
    </source>
</evidence>
<dbReference type="InterPro" id="IPR020946">
    <property type="entry name" value="Flavin_mOase-like"/>
</dbReference>
<protein>
    <submittedName>
        <fullName evidence="8">NAD(P)/FAD-dependent oxidoreductase</fullName>
    </submittedName>
</protein>
<evidence type="ECO:0000313" key="8">
    <source>
        <dbReference type="EMBL" id="MBM9458625.1"/>
    </source>
</evidence>
<dbReference type="InterPro" id="IPR051820">
    <property type="entry name" value="FAD-binding_MO"/>
</dbReference>
<dbReference type="AlphaFoldDB" id="A0A938Y673"/>
<keyword evidence="6" id="KW-0560">Oxidoreductase</keyword>
<dbReference type="PANTHER" id="PTHR43872">
    <property type="entry name" value="MONOOXYGENASE, PUTATIVE (AFU_ORTHOLOGUE AFUA_8G02570)-RELATED"/>
    <property type="match status" value="1"/>
</dbReference>
<dbReference type="Pfam" id="PF13450">
    <property type="entry name" value="NAD_binding_8"/>
    <property type="match status" value="1"/>
</dbReference>
<comment type="cofactor">
    <cofactor evidence="1">
        <name>FAD</name>
        <dbReference type="ChEBI" id="CHEBI:57692"/>
    </cofactor>
</comment>
<gene>
    <name evidence="8" type="ORF">JK386_01785</name>
</gene>
<keyword evidence="3" id="KW-0285">Flavoprotein</keyword>
<dbReference type="InterPro" id="IPR036188">
    <property type="entry name" value="FAD/NAD-bd_sf"/>
</dbReference>
<evidence type="ECO:0000256" key="3">
    <source>
        <dbReference type="ARBA" id="ARBA00022630"/>
    </source>
</evidence>
<dbReference type="Proteomes" id="UP000663791">
    <property type="component" value="Unassembled WGS sequence"/>
</dbReference>
<organism evidence="8 9">
    <name type="scientific">Nocardioides faecalis</name>
    <dbReference type="NCBI Taxonomy" id="2803858"/>
    <lineage>
        <taxon>Bacteria</taxon>
        <taxon>Bacillati</taxon>
        <taxon>Actinomycetota</taxon>
        <taxon>Actinomycetes</taxon>
        <taxon>Propionibacteriales</taxon>
        <taxon>Nocardioidaceae</taxon>
        <taxon>Nocardioides</taxon>
    </lineage>
</organism>
<keyword evidence="4" id="KW-0274">FAD</keyword>
<evidence type="ECO:0000256" key="7">
    <source>
        <dbReference type="ARBA" id="ARBA00023033"/>
    </source>
</evidence>
<evidence type="ECO:0000256" key="2">
    <source>
        <dbReference type="ARBA" id="ARBA00010139"/>
    </source>
</evidence>
<proteinExistence type="inferred from homology"/>
<sequence>MSGEQTQEQVGEQAGEQALEHLDVLIIGAGLSGIDAAYHVGTGLPGASYAVLEMRDTLGGTWDLFRYPGVRSDSDMHTLGFSWRPWLAEQAIADGASIRAYLAETAAEHGIDAHIRYHHKVVRADFCTAGARWTVTVQRTDTGETMRLTAGFLFATSGYYDYAAGYTPELPGIGDYAGEVVHPQHWPADLDHTGKRVVVIGSGATAVTLVPALAGSGAEHVTMLQRTPTYVVSQPGRDPLVRRLRRVLPARVAARVGRGRSLVMHIGFYEFCQRFPDAARGYLRRMTARQLPPDLDVDEHFSPPYDPWDQRLCLVPDGDLFRALRKHSVDVVTDHIETFTPTGIRLTSGRELEADLVVTATGLNLLAFGGATLAVDGTDVVLPDTMAFQGMMLSGVPNFAFVIGYTNASWTLKADLVCSYVTRVLRHMDENGLRTVVPRRDPDVAEEPFLDFAAGYVLRAVDEFPRQGSREPWRLRMNYFRDRRVLARPVTHPALEYSA</sequence>
<dbReference type="Gene3D" id="3.50.50.60">
    <property type="entry name" value="FAD/NAD(P)-binding domain"/>
    <property type="match status" value="3"/>
</dbReference>
<comment type="similarity">
    <text evidence="2">Belongs to the FAD-binding monooxygenase family.</text>
</comment>
<keyword evidence="5" id="KW-0521">NADP</keyword>
<dbReference type="RefSeq" id="WP_205289911.1">
    <property type="nucleotide sequence ID" value="NZ_CP074406.1"/>
</dbReference>